<sequence length="125" mass="13532">MPGLRGNCPAGDGAGADNALMARPPNDDALRRMLAEARAQYDLHPTDFLEGVLTGLSQIFDDDSFRAVLRHDDQATHAGGRSTKERVRHYYHGLTAALQWVTGDVPAPPLSLVLTHPTDNHPPDA</sequence>
<dbReference type="AlphaFoldDB" id="A0A6V8L7I6"/>
<proteinExistence type="predicted"/>
<organism evidence="2 3">
    <name type="scientific">Phytohabitans rumicis</name>
    <dbReference type="NCBI Taxonomy" id="1076125"/>
    <lineage>
        <taxon>Bacteria</taxon>
        <taxon>Bacillati</taxon>
        <taxon>Actinomycetota</taxon>
        <taxon>Actinomycetes</taxon>
        <taxon>Micromonosporales</taxon>
        <taxon>Micromonosporaceae</taxon>
    </lineage>
</organism>
<keyword evidence="3" id="KW-1185">Reference proteome</keyword>
<reference evidence="2 3" key="1">
    <citation type="submission" date="2020-03" db="EMBL/GenBank/DDBJ databases">
        <title>Whole genome shotgun sequence of Phytohabitans rumicis NBRC 108638.</title>
        <authorList>
            <person name="Komaki H."/>
            <person name="Tamura T."/>
        </authorList>
    </citation>
    <scope>NUCLEOTIDE SEQUENCE [LARGE SCALE GENOMIC DNA]</scope>
    <source>
        <strain evidence="2 3">NBRC 108638</strain>
    </source>
</reference>
<evidence type="ECO:0000313" key="3">
    <source>
        <dbReference type="Proteomes" id="UP000482960"/>
    </source>
</evidence>
<comment type="caution">
    <text evidence="2">The sequence shown here is derived from an EMBL/GenBank/DDBJ whole genome shotgun (WGS) entry which is preliminary data.</text>
</comment>
<gene>
    <name evidence="2" type="ORF">Prum_068650</name>
</gene>
<name>A0A6V8L7I6_9ACTN</name>
<reference evidence="2 3" key="2">
    <citation type="submission" date="2020-03" db="EMBL/GenBank/DDBJ databases">
        <authorList>
            <person name="Ichikawa N."/>
            <person name="Kimura A."/>
            <person name="Kitahashi Y."/>
            <person name="Uohara A."/>
        </authorList>
    </citation>
    <scope>NUCLEOTIDE SEQUENCE [LARGE SCALE GENOMIC DNA]</scope>
    <source>
        <strain evidence="2 3">NBRC 108638</strain>
    </source>
</reference>
<feature type="region of interest" description="Disordered" evidence="1">
    <location>
        <begin position="1"/>
        <end position="23"/>
    </location>
</feature>
<protein>
    <submittedName>
        <fullName evidence="2">Uncharacterized protein</fullName>
    </submittedName>
</protein>
<accession>A0A6V8L7I6</accession>
<dbReference type="EMBL" id="BLPG01000001">
    <property type="protein sequence ID" value="GFJ93223.1"/>
    <property type="molecule type" value="Genomic_DNA"/>
</dbReference>
<dbReference type="Proteomes" id="UP000482960">
    <property type="component" value="Unassembled WGS sequence"/>
</dbReference>
<evidence type="ECO:0000256" key="1">
    <source>
        <dbReference type="SAM" id="MobiDB-lite"/>
    </source>
</evidence>
<evidence type="ECO:0000313" key="2">
    <source>
        <dbReference type="EMBL" id="GFJ93223.1"/>
    </source>
</evidence>